<evidence type="ECO:0000313" key="8">
    <source>
        <dbReference type="Proteomes" id="UP000707245"/>
    </source>
</evidence>
<dbReference type="PANTHER" id="PTHR11757:SF19">
    <property type="entry name" value="PROLYL ENDOPEPTIDASE-LIKE"/>
    <property type="match status" value="1"/>
</dbReference>
<evidence type="ECO:0000259" key="5">
    <source>
        <dbReference type="Pfam" id="PF00326"/>
    </source>
</evidence>
<keyword evidence="2" id="KW-0645">Protease</keyword>
<dbReference type="PANTHER" id="PTHR11757">
    <property type="entry name" value="PROTEASE FAMILY S9A OLIGOPEPTIDASE"/>
    <property type="match status" value="1"/>
</dbReference>
<dbReference type="EMBL" id="RRZA01000030">
    <property type="protein sequence ID" value="MBE0457966.1"/>
    <property type="molecule type" value="Genomic_DNA"/>
</dbReference>
<dbReference type="InterPro" id="IPR002470">
    <property type="entry name" value="Peptidase_S9A"/>
</dbReference>
<dbReference type="Gene3D" id="2.130.10.120">
    <property type="entry name" value="Prolyl oligopeptidase, N-terminal domain"/>
    <property type="match status" value="1"/>
</dbReference>
<dbReference type="Pfam" id="PF00326">
    <property type="entry name" value="Peptidase_S9"/>
    <property type="match status" value="1"/>
</dbReference>
<dbReference type="Gene3D" id="3.40.50.1820">
    <property type="entry name" value="alpha/beta hydrolase"/>
    <property type="match status" value="1"/>
</dbReference>
<accession>A0ABR9FMA4</accession>
<feature type="domain" description="Peptidase S9A N-terminal" evidence="6">
    <location>
        <begin position="15"/>
        <end position="416"/>
    </location>
</feature>
<sequence>MALSNLSLSSLLNAPVARKQPHTLTTHQKTRIDDYYWMRDDERTEQTILAHLAAENDYCEQQLAPIKSLQTALFNELKDRIVKDDNTFPVKDGQYWYHSEVRGDDEYSRHYRSREMSAADKQLLLDVNLLAEGYEFYELGEVAISPNEQLLAYSEDTDGRRIYTVKFKAIDSDDLLDDVLENTEGQIVWANDNKTVFYVKKDLKTLLGYQVYRHVIGTSQAHDVLVYEEQDRSFFMGLGKSRDESLIIIDLATTETNDTWVLDANQPLGEFTQLMPREEGHEFDVDKLGDTFYIVTNWQAKNFRLMTATETTIADKNQWLEHTPHREEVLFEGVELFHDFLVLTEREQGQTRFVVINKQQQRMTLAFDDPCFYASVAMNPEPNSQSARIYYSSLTTPGSLYEVDLSSGEKTLLKQQQVLGSFDAENYVSERLMITAQDGVKVPVSLVYRKQLFKKDGTNPLFQYGYGAYGITIDPSFSSTSLSLLDRGFVYAIAHVRGSEMLGRDWYEQGKKQHKQNSFNDFIDVTKALVAQGYGAQDKVFASGGSAGGLLMGAVVNQAPELYLGVGCHVPFLDVLTTMLDESIPLTTNEYDEWGNPNDVAYYDVIAKYSPYDNISAQAYPNILVTTGLHDSQVQYWEPMKWVAKMREYKTDDNILVFKTDMDAGHGGASGRFKSLEEKALEMAFFISLIDF</sequence>
<keyword evidence="8" id="KW-1185">Reference proteome</keyword>
<organism evidence="7 8">
    <name type="scientific">Pseudoalteromonas prydzensis</name>
    <dbReference type="NCBI Taxonomy" id="182141"/>
    <lineage>
        <taxon>Bacteria</taxon>
        <taxon>Pseudomonadati</taxon>
        <taxon>Pseudomonadota</taxon>
        <taxon>Gammaproteobacteria</taxon>
        <taxon>Alteromonadales</taxon>
        <taxon>Pseudoalteromonadaceae</taxon>
        <taxon>Pseudoalteromonas</taxon>
    </lineage>
</organism>
<evidence type="ECO:0000256" key="2">
    <source>
        <dbReference type="ARBA" id="ARBA00022670"/>
    </source>
</evidence>
<keyword evidence="4" id="KW-0720">Serine protease</keyword>
<dbReference type="SUPFAM" id="SSF53474">
    <property type="entry name" value="alpha/beta-Hydrolases"/>
    <property type="match status" value="1"/>
</dbReference>
<evidence type="ECO:0000256" key="3">
    <source>
        <dbReference type="ARBA" id="ARBA00022801"/>
    </source>
</evidence>
<dbReference type="Proteomes" id="UP000707245">
    <property type="component" value="Unassembled WGS sequence"/>
</dbReference>
<proteinExistence type="inferred from homology"/>
<dbReference type="Pfam" id="PF02897">
    <property type="entry name" value="Peptidase_S9_N"/>
    <property type="match status" value="1"/>
</dbReference>
<dbReference type="InterPro" id="IPR001375">
    <property type="entry name" value="Peptidase_S9_cat"/>
</dbReference>
<evidence type="ECO:0000256" key="1">
    <source>
        <dbReference type="ARBA" id="ARBA00005228"/>
    </source>
</evidence>
<comment type="caution">
    <text evidence="7">The sequence shown here is derived from an EMBL/GenBank/DDBJ whole genome shotgun (WGS) entry which is preliminary data.</text>
</comment>
<dbReference type="InterPro" id="IPR023302">
    <property type="entry name" value="Pept_S9A_N"/>
</dbReference>
<dbReference type="SUPFAM" id="SSF50993">
    <property type="entry name" value="Peptidase/esterase 'gauge' domain"/>
    <property type="match status" value="1"/>
</dbReference>
<protein>
    <submittedName>
        <fullName evidence="7">S9 family peptidase</fullName>
    </submittedName>
</protein>
<gene>
    <name evidence="7" type="ORF">EI167_10990</name>
</gene>
<evidence type="ECO:0000256" key="4">
    <source>
        <dbReference type="ARBA" id="ARBA00022825"/>
    </source>
</evidence>
<dbReference type="PRINTS" id="PR00862">
    <property type="entry name" value="PROLIGOPTASE"/>
</dbReference>
<dbReference type="InterPro" id="IPR051543">
    <property type="entry name" value="Serine_Peptidase_S9A"/>
</dbReference>
<dbReference type="InterPro" id="IPR029058">
    <property type="entry name" value="AB_hydrolase_fold"/>
</dbReference>
<feature type="domain" description="Peptidase S9 prolyl oligopeptidase catalytic" evidence="5">
    <location>
        <begin position="475"/>
        <end position="688"/>
    </location>
</feature>
<evidence type="ECO:0000313" key="7">
    <source>
        <dbReference type="EMBL" id="MBE0457966.1"/>
    </source>
</evidence>
<name>A0ABR9FMA4_9GAMM</name>
<keyword evidence="3" id="KW-0378">Hydrolase</keyword>
<comment type="similarity">
    <text evidence="1">Belongs to the peptidase S9A family.</text>
</comment>
<reference evidence="7 8" key="1">
    <citation type="submission" date="2020-07" db="EMBL/GenBank/DDBJ databases">
        <title>Halophilic bacteria isolated from french cheeses.</title>
        <authorList>
            <person name="Kothe C.I."/>
            <person name="Farah-Kraiem B."/>
            <person name="Renault P."/>
            <person name="Dridi B."/>
        </authorList>
    </citation>
    <scope>NUCLEOTIDE SEQUENCE [LARGE SCALE GENOMIC DNA]</scope>
    <source>
        <strain evidence="7 8">FME14</strain>
    </source>
</reference>
<evidence type="ECO:0000259" key="6">
    <source>
        <dbReference type="Pfam" id="PF02897"/>
    </source>
</evidence>